<feature type="chain" id="PRO_5017338196" evidence="1">
    <location>
        <begin position="22"/>
        <end position="446"/>
    </location>
</feature>
<evidence type="ECO:0000313" key="2">
    <source>
        <dbReference type="EMBL" id="RJG03485.1"/>
    </source>
</evidence>
<feature type="signal peptide" evidence="1">
    <location>
        <begin position="1"/>
        <end position="21"/>
    </location>
</feature>
<comment type="caution">
    <text evidence="2">The sequence shown here is derived from an EMBL/GenBank/DDBJ whole genome shotgun (WGS) entry which is preliminary data.</text>
</comment>
<proteinExistence type="predicted"/>
<reference evidence="3" key="1">
    <citation type="submission" date="2018-09" db="EMBL/GenBank/DDBJ databases">
        <authorList>
            <person name="Zhu H."/>
        </authorList>
    </citation>
    <scope>NUCLEOTIDE SEQUENCE [LARGE SCALE GENOMIC DNA]</scope>
    <source>
        <strain evidence="3">K1S02-23</strain>
    </source>
</reference>
<protein>
    <submittedName>
        <fullName evidence="2">DUF1329 domain-containing protein</fullName>
    </submittedName>
</protein>
<keyword evidence="1" id="KW-0732">Signal</keyword>
<keyword evidence="3" id="KW-1185">Reference proteome</keyword>
<evidence type="ECO:0000313" key="3">
    <source>
        <dbReference type="Proteomes" id="UP000266327"/>
    </source>
</evidence>
<accession>A0A3A3G762</accession>
<dbReference type="CDD" id="cd16329">
    <property type="entry name" value="LolA_like"/>
    <property type="match status" value="1"/>
</dbReference>
<dbReference type="Proteomes" id="UP000266327">
    <property type="component" value="Unassembled WGS sequence"/>
</dbReference>
<dbReference type="AlphaFoldDB" id="A0A3A3G762"/>
<dbReference type="Gene3D" id="2.50.20.10">
    <property type="entry name" value="Lipoprotein localisation LolA/LolB/LppX"/>
    <property type="match status" value="1"/>
</dbReference>
<gene>
    <name evidence="2" type="ORF">D3878_19350</name>
</gene>
<evidence type="ECO:0000256" key="1">
    <source>
        <dbReference type="SAM" id="SignalP"/>
    </source>
</evidence>
<name>A0A3A3G762_9BURK</name>
<dbReference type="RefSeq" id="WP_119786978.1">
    <property type="nucleotide sequence ID" value="NZ_QYUQ01000002.1"/>
</dbReference>
<dbReference type="EMBL" id="QYUQ01000002">
    <property type="protein sequence ID" value="RJG03485.1"/>
    <property type="molecule type" value="Genomic_DNA"/>
</dbReference>
<dbReference type="InterPro" id="IPR010752">
    <property type="entry name" value="DUF1329"/>
</dbReference>
<sequence>MKIHNFVIAAMTLTYGALAHAAVTAEEAAKLGKELTPVGAEQAGNKEGTIPPYTGGLTELPASFKKGSGIRPDPFSNEKPQFSIDAKNMDKYADKLTEGTKALMKMHPSYRIDVYKTHRTAAYPKYVLDNTKQCAVKTKTTNNGLAMEGCHAGIPFPIPKSGYEAMWNHLVRYWGRAYSMGYKSTFVDMSGKPTTTASGIYYANYPYYAQGETGTDLFWQAKSVFKSPARKAGEALMLHDPLDATMRRAWAYLPGQRRVKLAPSIGHDTPNPSTAGINTYDDHYIFIGSMERFNFKLIGKKEMYVPYNAYKLAYQAKGEDLFKPNHLNPDIVRWELHRVWEVEATLADGKRHIYSKRKFYLDEDSWSGLASDEYDMRGELYKAGFAYMAPSYDAPAPTAETHGFYDLISRSYSLEKWSAEAGGLNLTEPMPDRDWAPDALAGQGIR</sequence>
<organism evidence="2 3">
    <name type="scientific">Noviherbaspirillum sedimenti</name>
    <dbReference type="NCBI Taxonomy" id="2320865"/>
    <lineage>
        <taxon>Bacteria</taxon>
        <taxon>Pseudomonadati</taxon>
        <taxon>Pseudomonadota</taxon>
        <taxon>Betaproteobacteria</taxon>
        <taxon>Burkholderiales</taxon>
        <taxon>Oxalobacteraceae</taxon>
        <taxon>Noviherbaspirillum</taxon>
    </lineage>
</organism>
<dbReference type="Pfam" id="PF07044">
    <property type="entry name" value="DUF1329"/>
    <property type="match status" value="1"/>
</dbReference>
<dbReference type="OrthoDB" id="6751304at2"/>